<dbReference type="EMBL" id="KV427635">
    <property type="protein sequence ID" value="KZT04685.1"/>
    <property type="molecule type" value="Genomic_DNA"/>
</dbReference>
<dbReference type="PANTHER" id="PTHR43976">
    <property type="entry name" value="SHORT CHAIN DEHYDROGENASE"/>
    <property type="match status" value="1"/>
</dbReference>
<evidence type="ECO:0000256" key="3">
    <source>
        <dbReference type="RuleBase" id="RU000363"/>
    </source>
</evidence>
<proteinExistence type="inferred from homology"/>
<dbReference type="PRINTS" id="PR00080">
    <property type="entry name" value="SDRFAMILY"/>
</dbReference>
<dbReference type="GeneID" id="63824183"/>
<sequence length="283" mass="31244">MQPPQVWFITGASSGFGRCMTDIVLRNGDIAVSTLRKPEVLADLARAYPEDRLLILKLDVTKPQEIQDYFAEAERKCGRIDVVFDNAGYGIIGEIESTPEHIARELFDVDFWGAVNVNKEAIRVFRDVNQPRGGKLLQMSSRCGVEGGPLIGFYHAAKFAFEGFSESLAAELDPEWNIQITLIEPGYFYTGSVGHAVRVPLHPAYSNPALPATTLRGFIDGGPAGGDAMKATTMMYRLASLPLLPLQFPLGQDALETIKRKTTRLITDTSEYEAWSKGLERDS</sequence>
<dbReference type="OrthoDB" id="1274115at2759"/>
<dbReference type="GO" id="GO:0016491">
    <property type="term" value="F:oxidoreductase activity"/>
    <property type="evidence" value="ECO:0007669"/>
    <property type="project" value="UniProtKB-KW"/>
</dbReference>
<evidence type="ECO:0000256" key="2">
    <source>
        <dbReference type="ARBA" id="ARBA00023002"/>
    </source>
</evidence>
<keyword evidence="5" id="KW-1185">Reference proteome</keyword>
<gene>
    <name evidence="4" type="ORF">LAESUDRAFT_715472</name>
</gene>
<evidence type="ECO:0000313" key="5">
    <source>
        <dbReference type="Proteomes" id="UP000076871"/>
    </source>
</evidence>
<protein>
    <submittedName>
        <fullName evidence="4">NAD(P)-binding protein</fullName>
    </submittedName>
</protein>
<dbReference type="AlphaFoldDB" id="A0A165DE73"/>
<dbReference type="Proteomes" id="UP000076871">
    <property type="component" value="Unassembled WGS sequence"/>
</dbReference>
<accession>A0A165DE73</accession>
<dbReference type="InterPro" id="IPR002347">
    <property type="entry name" value="SDR_fam"/>
</dbReference>
<dbReference type="SUPFAM" id="SSF51735">
    <property type="entry name" value="NAD(P)-binding Rossmann-fold domains"/>
    <property type="match status" value="1"/>
</dbReference>
<organism evidence="4 5">
    <name type="scientific">Laetiporus sulphureus 93-53</name>
    <dbReference type="NCBI Taxonomy" id="1314785"/>
    <lineage>
        <taxon>Eukaryota</taxon>
        <taxon>Fungi</taxon>
        <taxon>Dikarya</taxon>
        <taxon>Basidiomycota</taxon>
        <taxon>Agaricomycotina</taxon>
        <taxon>Agaricomycetes</taxon>
        <taxon>Polyporales</taxon>
        <taxon>Laetiporus</taxon>
    </lineage>
</organism>
<name>A0A165DE73_9APHY</name>
<keyword evidence="2" id="KW-0560">Oxidoreductase</keyword>
<evidence type="ECO:0000256" key="1">
    <source>
        <dbReference type="ARBA" id="ARBA00006484"/>
    </source>
</evidence>
<dbReference type="InParanoid" id="A0A165DE73"/>
<dbReference type="STRING" id="1314785.A0A165DE73"/>
<dbReference type="PANTHER" id="PTHR43976:SF16">
    <property type="entry name" value="SHORT-CHAIN DEHYDROGENASE_REDUCTASE FAMILY PROTEIN"/>
    <property type="match status" value="1"/>
</dbReference>
<dbReference type="PRINTS" id="PR00081">
    <property type="entry name" value="GDHRDH"/>
</dbReference>
<comment type="similarity">
    <text evidence="1 3">Belongs to the short-chain dehydrogenases/reductases (SDR) family.</text>
</comment>
<evidence type="ECO:0000313" key="4">
    <source>
        <dbReference type="EMBL" id="KZT04685.1"/>
    </source>
</evidence>
<dbReference type="RefSeq" id="XP_040762425.1">
    <property type="nucleotide sequence ID" value="XM_040907154.1"/>
</dbReference>
<reference evidence="4 5" key="1">
    <citation type="journal article" date="2016" name="Mol. Biol. Evol.">
        <title>Comparative Genomics of Early-Diverging Mushroom-Forming Fungi Provides Insights into the Origins of Lignocellulose Decay Capabilities.</title>
        <authorList>
            <person name="Nagy L.G."/>
            <person name="Riley R."/>
            <person name="Tritt A."/>
            <person name="Adam C."/>
            <person name="Daum C."/>
            <person name="Floudas D."/>
            <person name="Sun H."/>
            <person name="Yadav J.S."/>
            <person name="Pangilinan J."/>
            <person name="Larsson K.H."/>
            <person name="Matsuura K."/>
            <person name="Barry K."/>
            <person name="Labutti K."/>
            <person name="Kuo R."/>
            <person name="Ohm R.A."/>
            <person name="Bhattacharya S.S."/>
            <person name="Shirouzu T."/>
            <person name="Yoshinaga Y."/>
            <person name="Martin F.M."/>
            <person name="Grigoriev I.V."/>
            <person name="Hibbett D.S."/>
        </authorList>
    </citation>
    <scope>NUCLEOTIDE SEQUENCE [LARGE SCALE GENOMIC DNA]</scope>
    <source>
        <strain evidence="4 5">93-53</strain>
    </source>
</reference>
<dbReference type="InterPro" id="IPR036291">
    <property type="entry name" value="NAD(P)-bd_dom_sf"/>
</dbReference>
<dbReference type="Pfam" id="PF00106">
    <property type="entry name" value="adh_short"/>
    <property type="match status" value="1"/>
</dbReference>
<dbReference type="FunCoup" id="A0A165DE73">
    <property type="interactions" value="314"/>
</dbReference>
<dbReference type="InterPro" id="IPR051911">
    <property type="entry name" value="SDR_oxidoreductase"/>
</dbReference>
<dbReference type="Gene3D" id="3.40.50.720">
    <property type="entry name" value="NAD(P)-binding Rossmann-like Domain"/>
    <property type="match status" value="1"/>
</dbReference>